<evidence type="ECO:0000313" key="2">
    <source>
        <dbReference type="Proteomes" id="UP001214201"/>
    </source>
</evidence>
<gene>
    <name evidence="1" type="ORF">K6978_02210</name>
</gene>
<dbReference type="RefSeq" id="WP_159407684.1">
    <property type="nucleotide sequence ID" value="NZ_CP033326.1"/>
</dbReference>
<dbReference type="EMBL" id="CP082214">
    <property type="protein sequence ID" value="WDM72038.1"/>
    <property type="molecule type" value="Genomic_DNA"/>
</dbReference>
<evidence type="ECO:0008006" key="3">
    <source>
        <dbReference type="Google" id="ProtNLM"/>
    </source>
</evidence>
<reference evidence="1 2" key="1">
    <citation type="submission" date="2021-08" db="EMBL/GenBank/DDBJ databases">
        <title>Genome sequences of Xanthomonas cucurbitae isolates from 5 Midwestern US states.</title>
        <authorList>
            <person name="Hind S.R."/>
        </authorList>
    </citation>
    <scope>NUCLEOTIDE SEQUENCE [LARGE SCALE GENOMIC DNA]</scope>
    <source>
        <strain evidence="1 2">OH_261</strain>
    </source>
</reference>
<dbReference type="Proteomes" id="UP001214201">
    <property type="component" value="Chromosome"/>
</dbReference>
<organism evidence="1 2">
    <name type="scientific">Xanthomonas cucurbitae</name>
    <dbReference type="NCBI Taxonomy" id="56453"/>
    <lineage>
        <taxon>Bacteria</taxon>
        <taxon>Pseudomonadati</taxon>
        <taxon>Pseudomonadota</taxon>
        <taxon>Gammaproteobacteria</taxon>
        <taxon>Lysobacterales</taxon>
        <taxon>Lysobacteraceae</taxon>
        <taxon>Xanthomonas</taxon>
    </lineage>
</organism>
<name>A0ABY7YDU6_9XANT</name>
<sequence>MRALLASLLHRLRLHAVRQADARAPGTTAATQQANAQPQIATGSTLHCMAGLDPGEAAAFADAFAAEIDRAIAQCTLGDATTSKAQALEQIHSLKNTLSLTGSPQLLKACDQLRDEVEHDALSDALVPRFTAVATAAGLLVRQYRLSLPLDDAKPHA</sequence>
<proteinExistence type="predicted"/>
<accession>A0ABY7YDU6</accession>
<keyword evidence="2" id="KW-1185">Reference proteome</keyword>
<evidence type="ECO:0000313" key="1">
    <source>
        <dbReference type="EMBL" id="WDM72038.1"/>
    </source>
</evidence>
<protein>
    <recommendedName>
        <fullName evidence="3">Hpt domain-containing protein</fullName>
    </recommendedName>
</protein>